<sequence>MATPSLPLEEFLRAAGELGVEAVELRNDLPGIALADGAPTAEVRAAVSRSGMRVLSINALQRFNEWTPEREAEARALARQAAEVGAEALVLCPVNEEGWRAEGSRRHESLVEALRGLSPILREAGLIGLVEPLGFAECSLRRKADAVAAIDEAGAADRFKLVHDTFHHVVAGEREIFPARTGLVHISGVEDGAVPVDAMRDPHRVLVGPGDRLDNTGQMRALVEGGYRGAFSFEPFAREVAESDDPVRDLRASMTHVASALEGADA</sequence>
<dbReference type="InterPro" id="IPR050312">
    <property type="entry name" value="IolE/XylAMocC-like"/>
</dbReference>
<protein>
    <submittedName>
        <fullName evidence="2">Xylose isomerase</fullName>
    </submittedName>
</protein>
<dbReference type="SUPFAM" id="SSF51658">
    <property type="entry name" value="Xylose isomerase-like"/>
    <property type="match status" value="1"/>
</dbReference>
<dbReference type="AlphaFoldDB" id="A0A3A1WQ66"/>
<dbReference type="Pfam" id="PF01261">
    <property type="entry name" value="AP_endonuc_2"/>
    <property type="match status" value="1"/>
</dbReference>
<organism evidence="2 3">
    <name type="scientific">Aureimonas flava</name>
    <dbReference type="NCBI Taxonomy" id="2320271"/>
    <lineage>
        <taxon>Bacteria</taxon>
        <taxon>Pseudomonadati</taxon>
        <taxon>Pseudomonadota</taxon>
        <taxon>Alphaproteobacteria</taxon>
        <taxon>Hyphomicrobiales</taxon>
        <taxon>Aurantimonadaceae</taxon>
        <taxon>Aureimonas</taxon>
    </lineage>
</organism>
<accession>A0A3A1WQ66</accession>
<dbReference type="InterPro" id="IPR014621">
    <property type="entry name" value="UCP036778_sugar_epimerase"/>
</dbReference>
<gene>
    <name evidence="2" type="ORF">D3218_14545</name>
</gene>
<evidence type="ECO:0000313" key="3">
    <source>
        <dbReference type="Proteomes" id="UP000265750"/>
    </source>
</evidence>
<dbReference type="PANTHER" id="PTHR12110:SF21">
    <property type="entry name" value="XYLOSE ISOMERASE-LIKE TIM BARREL DOMAIN-CONTAINING PROTEIN"/>
    <property type="match status" value="1"/>
</dbReference>
<name>A0A3A1WQ66_9HYPH</name>
<dbReference type="OrthoDB" id="2274384at2"/>
<dbReference type="InterPro" id="IPR036237">
    <property type="entry name" value="Xyl_isomerase-like_sf"/>
</dbReference>
<keyword evidence="2" id="KW-0413">Isomerase</keyword>
<reference evidence="3" key="1">
    <citation type="submission" date="2018-09" db="EMBL/GenBank/DDBJ databases">
        <authorList>
            <person name="Tuo L."/>
        </authorList>
    </citation>
    <scope>NUCLEOTIDE SEQUENCE [LARGE SCALE GENOMIC DNA]</scope>
    <source>
        <strain evidence="3">M2BS4Y-1</strain>
    </source>
</reference>
<dbReference type="Gene3D" id="3.20.20.150">
    <property type="entry name" value="Divalent-metal-dependent TIM barrel enzymes"/>
    <property type="match status" value="1"/>
</dbReference>
<keyword evidence="3" id="KW-1185">Reference proteome</keyword>
<evidence type="ECO:0000259" key="1">
    <source>
        <dbReference type="Pfam" id="PF01261"/>
    </source>
</evidence>
<dbReference type="Proteomes" id="UP000265750">
    <property type="component" value="Unassembled WGS sequence"/>
</dbReference>
<evidence type="ECO:0000313" key="2">
    <source>
        <dbReference type="EMBL" id="RIX99681.1"/>
    </source>
</evidence>
<feature type="domain" description="Xylose isomerase-like TIM barrel" evidence="1">
    <location>
        <begin position="12"/>
        <end position="249"/>
    </location>
</feature>
<dbReference type="InterPro" id="IPR013022">
    <property type="entry name" value="Xyl_isomerase-like_TIM-brl"/>
</dbReference>
<proteinExistence type="predicted"/>
<comment type="caution">
    <text evidence="2">The sequence shown here is derived from an EMBL/GenBank/DDBJ whole genome shotgun (WGS) entry which is preliminary data.</text>
</comment>
<dbReference type="GO" id="GO:0016853">
    <property type="term" value="F:isomerase activity"/>
    <property type="evidence" value="ECO:0007669"/>
    <property type="project" value="UniProtKB-KW"/>
</dbReference>
<dbReference type="PANTHER" id="PTHR12110">
    <property type="entry name" value="HYDROXYPYRUVATE ISOMERASE"/>
    <property type="match status" value="1"/>
</dbReference>
<dbReference type="EMBL" id="QYRN01000007">
    <property type="protein sequence ID" value="RIX99681.1"/>
    <property type="molecule type" value="Genomic_DNA"/>
</dbReference>
<dbReference type="PIRSF" id="PIRSF036778">
    <property type="entry name" value="UCP036778"/>
    <property type="match status" value="1"/>
</dbReference>